<proteinExistence type="predicted"/>
<protein>
    <submittedName>
        <fullName evidence="1">Uncharacterized protein</fullName>
    </submittedName>
</protein>
<dbReference type="PATRIC" id="fig|1359153.3.peg.44"/>
<sequence length="41" mass="4945">MGKDIQRFSLIVEELFKHIFYLFSLYSSFNVWALMPEVMIT</sequence>
<comment type="caution">
    <text evidence="1">The sequence shown here is derived from an EMBL/GenBank/DDBJ whole genome shotgun (WGS) entry which is preliminary data.</text>
</comment>
<name>A0A0F3NJI4_ANAPH</name>
<dbReference type="EMBL" id="LANW01000001">
    <property type="protein sequence ID" value="KJV67887.1"/>
    <property type="molecule type" value="Genomic_DNA"/>
</dbReference>
<accession>A0A0F3NJI4</accession>
<reference evidence="1 2" key="1">
    <citation type="submission" date="2015-01" db="EMBL/GenBank/DDBJ databases">
        <title>Genome Sequencing of Rickettsiales.</title>
        <authorList>
            <person name="Daugherty S.C."/>
            <person name="Su Q."/>
            <person name="Abolude K."/>
            <person name="Beier-Sexton M."/>
            <person name="Carlyon J.A."/>
            <person name="Carter R."/>
            <person name="Day N.P."/>
            <person name="Dumler S.J."/>
            <person name="Dyachenko V."/>
            <person name="Godinez A."/>
            <person name="Kurtti T.J."/>
            <person name="Lichay M."/>
            <person name="Mullins K.E."/>
            <person name="Ott S."/>
            <person name="Pappas-Brown V."/>
            <person name="Paris D.H."/>
            <person name="Patel P."/>
            <person name="Richards A.L."/>
            <person name="Sadzewicz L."/>
            <person name="Sears K."/>
            <person name="Seidman D."/>
            <person name="Sengamalay N."/>
            <person name="Stenos J."/>
            <person name="Tallon L.J."/>
            <person name="Vincent G."/>
            <person name="Fraser C.M."/>
            <person name="Munderloh U."/>
            <person name="Dunning-Hotopp J.C."/>
        </authorList>
    </citation>
    <scope>NUCLEOTIDE SEQUENCE [LARGE SCALE GENOMIC DNA]</scope>
    <source>
        <strain evidence="1 2">ApNP</strain>
    </source>
</reference>
<evidence type="ECO:0000313" key="2">
    <source>
        <dbReference type="Proteomes" id="UP000033385"/>
    </source>
</evidence>
<dbReference type="Proteomes" id="UP000033385">
    <property type="component" value="Unassembled WGS sequence"/>
</dbReference>
<organism evidence="1 2">
    <name type="scientific">Anaplasma phagocytophilum str. ApNP</name>
    <dbReference type="NCBI Taxonomy" id="1359153"/>
    <lineage>
        <taxon>Bacteria</taxon>
        <taxon>Pseudomonadati</taxon>
        <taxon>Pseudomonadota</taxon>
        <taxon>Alphaproteobacteria</taxon>
        <taxon>Rickettsiales</taxon>
        <taxon>Anaplasmataceae</taxon>
        <taxon>Anaplasma</taxon>
        <taxon>phagocytophilum group</taxon>
    </lineage>
</organism>
<evidence type="ECO:0000313" key="1">
    <source>
        <dbReference type="EMBL" id="KJV67887.1"/>
    </source>
</evidence>
<dbReference type="AlphaFoldDB" id="A0A0F3NJI4"/>
<gene>
    <name evidence="1" type="ORF">APHNP_0039</name>
</gene>